<gene>
    <name evidence="1" type="ORF">HPP92_018145</name>
</gene>
<dbReference type="OrthoDB" id="308440at2759"/>
<protein>
    <submittedName>
        <fullName evidence="1">Uncharacterized protein</fullName>
    </submittedName>
</protein>
<proteinExistence type="predicted"/>
<reference evidence="1 2" key="1">
    <citation type="journal article" date="2020" name="Nat. Food">
        <title>A phased Vanilla planifolia genome enables genetic improvement of flavour and production.</title>
        <authorList>
            <person name="Hasing T."/>
            <person name="Tang H."/>
            <person name="Brym M."/>
            <person name="Khazi F."/>
            <person name="Huang T."/>
            <person name="Chambers A.H."/>
        </authorList>
    </citation>
    <scope>NUCLEOTIDE SEQUENCE [LARGE SCALE GENOMIC DNA]</scope>
    <source>
        <tissue evidence="1">Leaf</tissue>
    </source>
</reference>
<sequence length="117" mass="12965">MSREEVREEVVGGVRAVEAVVYANEEKAAFFGEHEVNLVLAGLPFAQRSVFPYARWGLVRSEAEYKSGQEKKLAELWKTAESEEESVDKEVERAVAELALTVAPEMLGNIGVLPEGR</sequence>
<dbReference type="EMBL" id="JADCNL010000009">
    <property type="protein sequence ID" value="KAG0466565.1"/>
    <property type="molecule type" value="Genomic_DNA"/>
</dbReference>
<accession>A0A835Q574</accession>
<organism evidence="1 2">
    <name type="scientific">Vanilla planifolia</name>
    <name type="common">Vanilla</name>
    <dbReference type="NCBI Taxonomy" id="51239"/>
    <lineage>
        <taxon>Eukaryota</taxon>
        <taxon>Viridiplantae</taxon>
        <taxon>Streptophyta</taxon>
        <taxon>Embryophyta</taxon>
        <taxon>Tracheophyta</taxon>
        <taxon>Spermatophyta</taxon>
        <taxon>Magnoliopsida</taxon>
        <taxon>Liliopsida</taxon>
        <taxon>Asparagales</taxon>
        <taxon>Orchidaceae</taxon>
        <taxon>Vanilloideae</taxon>
        <taxon>Vanilleae</taxon>
        <taxon>Vanilla</taxon>
    </lineage>
</organism>
<keyword evidence="2" id="KW-1185">Reference proteome</keyword>
<name>A0A835Q574_VANPL</name>
<evidence type="ECO:0000313" key="2">
    <source>
        <dbReference type="Proteomes" id="UP000636800"/>
    </source>
</evidence>
<dbReference type="Proteomes" id="UP000636800">
    <property type="component" value="Unassembled WGS sequence"/>
</dbReference>
<evidence type="ECO:0000313" key="1">
    <source>
        <dbReference type="EMBL" id="KAG0466565.1"/>
    </source>
</evidence>
<dbReference type="AlphaFoldDB" id="A0A835Q574"/>
<comment type="caution">
    <text evidence="1">The sequence shown here is derived from an EMBL/GenBank/DDBJ whole genome shotgun (WGS) entry which is preliminary data.</text>
</comment>